<sequence>SEATTHPTPSSSISTMSTDSLERPKYFWALNESVSGVEAKNPKSQKNQALSSDSPPPLIFPPTLEWPSLDK</sequence>
<accession>I3EET5</accession>
<evidence type="ECO:0000256" key="1">
    <source>
        <dbReference type="SAM" id="MobiDB-lite"/>
    </source>
</evidence>
<name>I3EET5_NEMP3</name>
<organism evidence="2 3">
    <name type="scientific">Nematocida parisii (strain ERTm3)</name>
    <name type="common">Nematode killer fungus</name>
    <dbReference type="NCBI Taxonomy" id="935791"/>
    <lineage>
        <taxon>Eukaryota</taxon>
        <taxon>Fungi</taxon>
        <taxon>Fungi incertae sedis</taxon>
        <taxon>Microsporidia</taxon>
        <taxon>Nematocida</taxon>
    </lineage>
</organism>
<proteinExistence type="predicted"/>
<dbReference type="HOGENOM" id="CLU_2747008_0_0_1"/>
<keyword evidence="3" id="KW-1185">Reference proteome</keyword>
<evidence type="ECO:0000313" key="3">
    <source>
        <dbReference type="Proteomes" id="UP000002872"/>
    </source>
</evidence>
<dbReference type="EMBL" id="GL870880">
    <property type="protein sequence ID" value="EIJ87732.1"/>
    <property type="molecule type" value="Genomic_DNA"/>
</dbReference>
<feature type="compositionally biased region" description="Polar residues" evidence="1">
    <location>
        <begin position="42"/>
        <end position="53"/>
    </location>
</feature>
<dbReference type="VEuPathDB" id="MicrosporidiaDB:NEQG_01804"/>
<evidence type="ECO:0000313" key="2">
    <source>
        <dbReference type="EMBL" id="EIJ87732.1"/>
    </source>
</evidence>
<feature type="non-terminal residue" evidence="2">
    <location>
        <position position="1"/>
    </location>
</feature>
<dbReference type="AlphaFoldDB" id="I3EET5"/>
<dbReference type="Proteomes" id="UP000002872">
    <property type="component" value="Unassembled WGS sequence"/>
</dbReference>
<feature type="region of interest" description="Disordered" evidence="1">
    <location>
        <begin position="37"/>
        <end position="71"/>
    </location>
</feature>
<protein>
    <submittedName>
        <fullName evidence="2">Uncharacterized protein</fullName>
    </submittedName>
</protein>
<gene>
    <name evidence="2" type="ORF">NEQG_01804</name>
</gene>
<dbReference type="InParanoid" id="I3EET5"/>
<dbReference type="OrthoDB" id="10479496at2759"/>
<reference evidence="2" key="1">
    <citation type="submission" date="2011-01" db="EMBL/GenBank/DDBJ databases">
        <title>The Genome Sequence of Nematocida parisii strain ERTm3.</title>
        <authorList>
            <consortium name="The Broad Institute Genome Sequencing Platform"/>
            <consortium name="The Broad Institute Genome Sequencing Center for Infectious Disease"/>
            <person name="Cuomo C."/>
            <person name="Troemel E."/>
            <person name="Young S.K."/>
            <person name="Zeng Q."/>
            <person name="Gargeya S."/>
            <person name="Fitzgerald M."/>
            <person name="Haas B."/>
            <person name="Abouelleil A."/>
            <person name="Alvarado L."/>
            <person name="Arachchi H.M."/>
            <person name="Berlin A."/>
            <person name="Chapman S.B."/>
            <person name="Gearin G."/>
            <person name="Goldberg J."/>
            <person name="Griggs A."/>
            <person name="Gujja S."/>
            <person name="Hansen M."/>
            <person name="Heiman D."/>
            <person name="Howarth C."/>
            <person name="Larimer J."/>
            <person name="Lui A."/>
            <person name="MacDonald P.J.P."/>
            <person name="McCowen C."/>
            <person name="Montmayeur A."/>
            <person name="Murphy C."/>
            <person name="Neiman D."/>
            <person name="Pearson M."/>
            <person name="Priest M."/>
            <person name="Roberts A."/>
            <person name="Saif S."/>
            <person name="Shea T."/>
            <person name="Sisk P."/>
            <person name="Stolte C."/>
            <person name="Sykes S."/>
            <person name="Wortman J."/>
            <person name="Nusbaum C."/>
            <person name="Birren B."/>
        </authorList>
    </citation>
    <scope>NUCLEOTIDE SEQUENCE</scope>
    <source>
        <strain evidence="2">ERTm3</strain>
    </source>
</reference>